<protein>
    <recommendedName>
        <fullName evidence="4">Outer membrane efflux protein, TolC family, CusC</fullName>
    </recommendedName>
</protein>
<dbReference type="AlphaFoldDB" id="A0A4Q0ZFB8"/>
<dbReference type="GO" id="GO:0015562">
    <property type="term" value="F:efflux transmembrane transporter activity"/>
    <property type="evidence" value="ECO:0007669"/>
    <property type="project" value="InterPro"/>
</dbReference>
<dbReference type="Proteomes" id="UP000290870">
    <property type="component" value="Unassembled WGS sequence"/>
</dbReference>
<comment type="caution">
    <text evidence="2">The sequence shown here is derived from an EMBL/GenBank/DDBJ whole genome shotgun (WGS) entry which is preliminary data.</text>
</comment>
<evidence type="ECO:0000313" key="2">
    <source>
        <dbReference type="EMBL" id="RXJ85069.1"/>
    </source>
</evidence>
<evidence type="ECO:0008006" key="4">
    <source>
        <dbReference type="Google" id="ProtNLM"/>
    </source>
</evidence>
<dbReference type="EMBL" id="PDJZ01000003">
    <property type="protein sequence ID" value="RXJ85069.1"/>
    <property type="molecule type" value="Genomic_DNA"/>
</dbReference>
<dbReference type="SUPFAM" id="SSF56954">
    <property type="entry name" value="Outer membrane efflux proteins (OEP)"/>
    <property type="match status" value="1"/>
</dbReference>
<dbReference type="RefSeq" id="WP_128985931.1">
    <property type="nucleotide sequence ID" value="NZ_PDJZ01000003.1"/>
</dbReference>
<organism evidence="2 3">
    <name type="scientific">Arcobacter cloacae</name>
    <dbReference type="NCBI Taxonomy" id="1054034"/>
    <lineage>
        <taxon>Bacteria</taxon>
        <taxon>Pseudomonadati</taxon>
        <taxon>Campylobacterota</taxon>
        <taxon>Epsilonproteobacteria</taxon>
        <taxon>Campylobacterales</taxon>
        <taxon>Arcobacteraceae</taxon>
        <taxon>Arcobacter</taxon>
    </lineage>
</organism>
<keyword evidence="1" id="KW-0732">Signal</keyword>
<accession>A0A4Q0ZFB8</accession>
<sequence>MIKILLSSFLASSLLSAITIDELVSKSIEKNIDLKGLEKSIQVANEQIKVSKNWKNPMLAFKTNEIMLDKPLSNQKMYGVELSQVIPVGSKLDIEESIAKKDKNIQIFSLEDKKLELEAKIYEYSYTILILEKRYEILEFYQKNLDKLEDLYNSLYKYQKASLNEILNTQISKLDLKIELENLKTSIDNAYLNLEQISYEKIENINEKLSLKPISKEFIESDLLTHPRVKVLEENSLKYKQIAKLEEANKFSEVTLSVEYMQNKEQDFANISVSIPLPIYKTENLNKVKANLNSNETNDRLQSLLHNLRLQNKIYLNSLNQSAKNYELIQKEIIPLKDKIQKNLENYNSFDLIKPQDSLTNLNELLNYEIKALEEALKYYEAYSQLIYFSNKGIK</sequence>
<dbReference type="Gene3D" id="1.20.1600.10">
    <property type="entry name" value="Outer membrane efflux proteins (OEP)"/>
    <property type="match status" value="1"/>
</dbReference>
<evidence type="ECO:0000256" key="1">
    <source>
        <dbReference type="SAM" id="SignalP"/>
    </source>
</evidence>
<dbReference type="OrthoDB" id="5332769at2"/>
<feature type="chain" id="PRO_5020471676" description="Outer membrane efflux protein, TolC family, CusC" evidence="1">
    <location>
        <begin position="18"/>
        <end position="395"/>
    </location>
</feature>
<reference evidence="2 3" key="1">
    <citation type="submission" date="2017-10" db="EMBL/GenBank/DDBJ databases">
        <title>Genomics of the genus Arcobacter.</title>
        <authorList>
            <person name="Perez-Cataluna A."/>
            <person name="Figueras M.J."/>
        </authorList>
    </citation>
    <scope>NUCLEOTIDE SEQUENCE [LARGE SCALE GENOMIC DNA]</scope>
    <source>
        <strain evidence="2 3">F26</strain>
    </source>
</reference>
<evidence type="ECO:0000313" key="3">
    <source>
        <dbReference type="Proteomes" id="UP000290870"/>
    </source>
</evidence>
<proteinExistence type="predicted"/>
<feature type="signal peptide" evidence="1">
    <location>
        <begin position="1"/>
        <end position="17"/>
    </location>
</feature>
<gene>
    <name evidence="2" type="ORF">CRU90_03685</name>
</gene>
<name>A0A4Q0ZFB8_9BACT</name>